<evidence type="ECO:0000256" key="4">
    <source>
        <dbReference type="ARBA" id="ARBA00022963"/>
    </source>
</evidence>
<evidence type="ECO:0000256" key="2">
    <source>
        <dbReference type="ARBA" id="ARBA00007005"/>
    </source>
</evidence>
<dbReference type="SUPFAM" id="SSF51735">
    <property type="entry name" value="NAD(P)-binding Rossmann-fold domains"/>
    <property type="match status" value="1"/>
</dbReference>
<dbReference type="Gene3D" id="1.10.1040.50">
    <property type="match status" value="1"/>
</dbReference>
<dbReference type="OrthoDB" id="5389341at2"/>
<evidence type="ECO:0000256" key="7">
    <source>
        <dbReference type="ARBA" id="ARBA00023098"/>
    </source>
</evidence>
<dbReference type="RefSeq" id="WP_109823713.1">
    <property type="nucleotide sequence ID" value="NZ_QGKL01000033.1"/>
</dbReference>
<dbReference type="Gene3D" id="3.40.50.720">
    <property type="entry name" value="NAD(P)-binding Rossmann-like Domain"/>
    <property type="match status" value="1"/>
</dbReference>
<dbReference type="EMBL" id="QGKL01000033">
    <property type="protein sequence ID" value="PWQ95534.1"/>
    <property type="molecule type" value="Genomic_DNA"/>
</dbReference>
<dbReference type="InterPro" id="IPR006108">
    <property type="entry name" value="3HC_DH_C"/>
</dbReference>
<comment type="similarity">
    <text evidence="2">In the central section; belongs to the 3-hydroxyacyl-CoA dehydrogenase family.</text>
</comment>
<evidence type="ECO:0000259" key="12">
    <source>
        <dbReference type="Pfam" id="PF02737"/>
    </source>
</evidence>
<evidence type="ECO:0000259" key="11">
    <source>
        <dbReference type="Pfam" id="PF00725"/>
    </source>
</evidence>
<evidence type="ECO:0000256" key="1">
    <source>
        <dbReference type="ARBA" id="ARBA00005005"/>
    </source>
</evidence>
<evidence type="ECO:0000256" key="6">
    <source>
        <dbReference type="ARBA" id="ARBA00023027"/>
    </source>
</evidence>
<evidence type="ECO:0000256" key="8">
    <source>
        <dbReference type="ARBA" id="ARBA00023239"/>
    </source>
</evidence>
<dbReference type="GO" id="GO:0016509">
    <property type="term" value="F:long-chain (3S)-3-hydroxyacyl-CoA dehydrogenase (NAD+) activity"/>
    <property type="evidence" value="ECO:0007669"/>
    <property type="project" value="TreeGrafter"/>
</dbReference>
<dbReference type="GO" id="GO:0006635">
    <property type="term" value="P:fatty acid beta-oxidation"/>
    <property type="evidence" value="ECO:0007669"/>
    <property type="project" value="UniProtKB-UniPathway"/>
</dbReference>
<accession>A0A317CA96</accession>
<evidence type="ECO:0000256" key="3">
    <source>
        <dbReference type="ARBA" id="ARBA00022832"/>
    </source>
</evidence>
<dbReference type="UniPathway" id="UPA00659"/>
<comment type="catalytic activity">
    <reaction evidence="10">
        <text>a (3S)-3-hydroxyacyl-CoA + NAD(+) = a 3-oxoacyl-CoA + NADH + H(+)</text>
        <dbReference type="Rhea" id="RHEA:22432"/>
        <dbReference type="ChEBI" id="CHEBI:15378"/>
        <dbReference type="ChEBI" id="CHEBI:57318"/>
        <dbReference type="ChEBI" id="CHEBI:57540"/>
        <dbReference type="ChEBI" id="CHEBI:57945"/>
        <dbReference type="ChEBI" id="CHEBI:90726"/>
        <dbReference type="EC" id="1.1.1.35"/>
    </reaction>
</comment>
<dbReference type="PANTHER" id="PTHR43612:SF3">
    <property type="entry name" value="TRIFUNCTIONAL ENZYME SUBUNIT ALPHA, MITOCHONDRIAL"/>
    <property type="match status" value="1"/>
</dbReference>
<dbReference type="InterPro" id="IPR006176">
    <property type="entry name" value="3-OHacyl-CoA_DH_NAD-bd"/>
</dbReference>
<organism evidence="13 14">
    <name type="scientific">Leucothrix arctica</name>
    <dbReference type="NCBI Taxonomy" id="1481894"/>
    <lineage>
        <taxon>Bacteria</taxon>
        <taxon>Pseudomonadati</taxon>
        <taxon>Pseudomonadota</taxon>
        <taxon>Gammaproteobacteria</taxon>
        <taxon>Thiotrichales</taxon>
        <taxon>Thiotrichaceae</taxon>
        <taxon>Leucothrix</taxon>
    </lineage>
</organism>
<comment type="caution">
    <text evidence="13">The sequence shown here is derived from an EMBL/GenBank/DDBJ whole genome shotgun (WGS) entry which is preliminary data.</text>
</comment>
<feature type="domain" description="3-hydroxyacyl-CoA dehydrogenase C-terminal" evidence="11">
    <location>
        <begin position="481"/>
        <end position="572"/>
    </location>
</feature>
<sequence>MSQFQHLTLSQGAHEIVLLRIDVKDSPTNILSLAVLKEINEAVGGIRDQGFKGLVISSAKPNHFIQGADTATLLSLKTPQAVDAYINLGSQVCRRIAELPFPTVALIEGSCLNSGWDIALSCQRRVASYEATVNYDYFQQGYYSGFGGITRLITRIGLRDTLRFLSKGEQTAEQLKALSLVDHRTPSYQTQAVIDQFFQHLRESENTTPYVAKTHRSNSLIPRHLLLLALKKQDACLAKSPSEQQACASIIDTWSEYNISEDAYLAETKSAIKLLQSPLTQYHLKLTQLKQRLNAGTKRLDGGINRVHIIGCGSMGRYIARLCAQNGFIVTLYDTRNSALEKLLPELNQYFTQQNIAQTERQRITDNINLSPENYSLPHADIVIEATPEVCLAKASLLKDIESSAKDTALLLTSTSCFPLEELSKNMQTPSRLALFNPYNPCFKSDLVEVSTTGGNQHLATIQSFAKSLSLTPAKVKSATGYLGTRLMMVFLTESMLIHQARNSIISIDKQALKMGMCHAPFELIDEIGITECLRIAEALADRRGIDVPNILIQKHEQGLVGKRSGSGFYRYKNGVKQDGLLNNKLTTSTNKIKVSVTEQRLIEKIINEARACLKEGIVEDEDILDLVATMTTGFPMQHGGPLNYLKALKAANKTLTK</sequence>
<evidence type="ECO:0000313" key="13">
    <source>
        <dbReference type="EMBL" id="PWQ95534.1"/>
    </source>
</evidence>
<reference evidence="13 14" key="1">
    <citation type="submission" date="2018-05" db="EMBL/GenBank/DDBJ databases">
        <title>Leucothrix arctica sp. nov., isolated from Arctic seawater.</title>
        <authorList>
            <person name="Choi A."/>
            <person name="Baek K."/>
        </authorList>
    </citation>
    <scope>NUCLEOTIDE SEQUENCE [LARGE SCALE GENOMIC DNA]</scope>
    <source>
        <strain evidence="13 14">IMCC9719</strain>
    </source>
</reference>
<keyword evidence="6" id="KW-0520">NAD</keyword>
<dbReference type="CDD" id="cd06558">
    <property type="entry name" value="crotonase-like"/>
    <property type="match status" value="1"/>
</dbReference>
<dbReference type="Pfam" id="PF02737">
    <property type="entry name" value="3HCDH_N"/>
    <property type="match status" value="1"/>
</dbReference>
<comment type="pathway">
    <text evidence="1">Lipid metabolism; fatty acid beta-oxidation.</text>
</comment>
<dbReference type="InterPro" id="IPR008927">
    <property type="entry name" value="6-PGluconate_DH-like_C_sf"/>
</dbReference>
<keyword evidence="14" id="KW-1185">Reference proteome</keyword>
<evidence type="ECO:0000256" key="9">
    <source>
        <dbReference type="ARBA" id="ARBA00023268"/>
    </source>
</evidence>
<proteinExistence type="inferred from homology"/>
<dbReference type="InterPro" id="IPR029045">
    <property type="entry name" value="ClpP/crotonase-like_dom_sf"/>
</dbReference>
<keyword evidence="8" id="KW-0456">Lyase</keyword>
<dbReference type="Pfam" id="PF00725">
    <property type="entry name" value="3HCDH"/>
    <property type="match status" value="1"/>
</dbReference>
<keyword evidence="3" id="KW-0276">Fatty acid metabolism</keyword>
<dbReference type="GO" id="GO:0070403">
    <property type="term" value="F:NAD+ binding"/>
    <property type="evidence" value="ECO:0007669"/>
    <property type="project" value="InterPro"/>
</dbReference>
<keyword evidence="7" id="KW-0443">Lipid metabolism</keyword>
<dbReference type="Pfam" id="PF00378">
    <property type="entry name" value="ECH_1"/>
    <property type="match status" value="1"/>
</dbReference>
<dbReference type="PANTHER" id="PTHR43612">
    <property type="entry name" value="TRIFUNCTIONAL ENZYME SUBUNIT ALPHA"/>
    <property type="match status" value="1"/>
</dbReference>
<dbReference type="SUPFAM" id="SSF52096">
    <property type="entry name" value="ClpP/crotonase"/>
    <property type="match status" value="1"/>
</dbReference>
<dbReference type="GO" id="GO:0004300">
    <property type="term" value="F:enoyl-CoA hydratase activity"/>
    <property type="evidence" value="ECO:0007669"/>
    <property type="project" value="TreeGrafter"/>
</dbReference>
<evidence type="ECO:0000313" key="14">
    <source>
        <dbReference type="Proteomes" id="UP000245506"/>
    </source>
</evidence>
<name>A0A317CA96_9GAMM</name>
<dbReference type="InterPro" id="IPR036291">
    <property type="entry name" value="NAD(P)-bd_dom_sf"/>
</dbReference>
<dbReference type="InterPro" id="IPR050136">
    <property type="entry name" value="FA_oxidation_alpha_subunit"/>
</dbReference>
<keyword evidence="4" id="KW-0442">Lipid degradation</keyword>
<dbReference type="AlphaFoldDB" id="A0A317CA96"/>
<dbReference type="Proteomes" id="UP000245506">
    <property type="component" value="Unassembled WGS sequence"/>
</dbReference>
<dbReference type="InterPro" id="IPR001753">
    <property type="entry name" value="Enoyl-CoA_hydra/iso"/>
</dbReference>
<keyword evidence="9" id="KW-0511">Multifunctional enzyme</keyword>
<evidence type="ECO:0000256" key="5">
    <source>
        <dbReference type="ARBA" id="ARBA00023002"/>
    </source>
</evidence>
<dbReference type="Gene3D" id="3.90.226.10">
    <property type="entry name" value="2-enoyl-CoA Hydratase, Chain A, domain 1"/>
    <property type="match status" value="1"/>
</dbReference>
<gene>
    <name evidence="13" type="ORF">DKT75_12180</name>
</gene>
<keyword evidence="5" id="KW-0560">Oxidoreductase</keyword>
<dbReference type="SUPFAM" id="SSF48179">
    <property type="entry name" value="6-phosphogluconate dehydrogenase C-terminal domain-like"/>
    <property type="match status" value="2"/>
</dbReference>
<feature type="domain" description="3-hydroxyacyl-CoA dehydrogenase NAD binding" evidence="12">
    <location>
        <begin position="307"/>
        <end position="477"/>
    </location>
</feature>
<evidence type="ECO:0000256" key="10">
    <source>
        <dbReference type="ARBA" id="ARBA00049556"/>
    </source>
</evidence>
<protein>
    <submittedName>
        <fullName evidence="13">Uncharacterized protein</fullName>
    </submittedName>
</protein>